<proteinExistence type="predicted"/>
<comment type="caution">
    <text evidence="2">The sequence shown here is derived from an EMBL/GenBank/DDBJ whole genome shotgun (WGS) entry which is preliminary data.</text>
</comment>
<dbReference type="AlphaFoldDB" id="A0AAE0RRE4"/>
<keyword evidence="3" id="KW-1185">Reference proteome</keyword>
<gene>
    <name evidence="2" type="ORF">CHS0354_011566</name>
</gene>
<name>A0AAE0RRE4_9BIVA</name>
<reference evidence="2" key="1">
    <citation type="journal article" date="2021" name="Genome Biol. Evol.">
        <title>A High-Quality Reference Genome for a Parasitic Bivalve with Doubly Uniparental Inheritance (Bivalvia: Unionida).</title>
        <authorList>
            <person name="Smith C.H."/>
        </authorList>
    </citation>
    <scope>NUCLEOTIDE SEQUENCE</scope>
    <source>
        <strain evidence="2">CHS0354</strain>
    </source>
</reference>
<dbReference type="Gene3D" id="3.10.100.10">
    <property type="entry name" value="Mannose-Binding Protein A, subunit A"/>
    <property type="match status" value="1"/>
</dbReference>
<dbReference type="InterPro" id="IPR016187">
    <property type="entry name" value="CTDL_fold"/>
</dbReference>
<dbReference type="SUPFAM" id="SSF56436">
    <property type="entry name" value="C-type lectin-like"/>
    <property type="match status" value="1"/>
</dbReference>
<dbReference type="InterPro" id="IPR016186">
    <property type="entry name" value="C-type_lectin-like/link_sf"/>
</dbReference>
<sequence>MMWDWAYIGMSDETEEGSWVSWTGEIVNPFWAPGMPDNYQNEDCASLGLGEIGINDINCYDTYAFICYKKYF</sequence>
<dbReference type="InterPro" id="IPR001304">
    <property type="entry name" value="C-type_lectin-like"/>
</dbReference>
<organism evidence="2 3">
    <name type="scientific">Potamilus streckersoni</name>
    <dbReference type="NCBI Taxonomy" id="2493646"/>
    <lineage>
        <taxon>Eukaryota</taxon>
        <taxon>Metazoa</taxon>
        <taxon>Spiralia</taxon>
        <taxon>Lophotrochozoa</taxon>
        <taxon>Mollusca</taxon>
        <taxon>Bivalvia</taxon>
        <taxon>Autobranchia</taxon>
        <taxon>Heteroconchia</taxon>
        <taxon>Palaeoheterodonta</taxon>
        <taxon>Unionida</taxon>
        <taxon>Unionoidea</taxon>
        <taxon>Unionidae</taxon>
        <taxon>Ambleminae</taxon>
        <taxon>Lampsilini</taxon>
        <taxon>Potamilus</taxon>
    </lineage>
</organism>
<dbReference type="CDD" id="cd00037">
    <property type="entry name" value="CLECT"/>
    <property type="match status" value="1"/>
</dbReference>
<accession>A0AAE0RRE4</accession>
<dbReference type="Pfam" id="PF00059">
    <property type="entry name" value="Lectin_C"/>
    <property type="match status" value="1"/>
</dbReference>
<protein>
    <recommendedName>
        <fullName evidence="1">C-type lectin domain-containing protein</fullName>
    </recommendedName>
</protein>
<evidence type="ECO:0000313" key="2">
    <source>
        <dbReference type="EMBL" id="KAK3578247.1"/>
    </source>
</evidence>
<dbReference type="Proteomes" id="UP001195483">
    <property type="component" value="Unassembled WGS sequence"/>
</dbReference>
<reference evidence="2" key="2">
    <citation type="journal article" date="2021" name="Genome Biol. Evol.">
        <title>Developing a high-quality reference genome for a parasitic bivalve with doubly uniparental inheritance (Bivalvia: Unionida).</title>
        <authorList>
            <person name="Smith C.H."/>
        </authorList>
    </citation>
    <scope>NUCLEOTIDE SEQUENCE</scope>
    <source>
        <strain evidence="2">CHS0354</strain>
        <tissue evidence="2">Mantle</tissue>
    </source>
</reference>
<dbReference type="PROSITE" id="PS50041">
    <property type="entry name" value="C_TYPE_LECTIN_2"/>
    <property type="match status" value="1"/>
</dbReference>
<evidence type="ECO:0000313" key="3">
    <source>
        <dbReference type="Proteomes" id="UP001195483"/>
    </source>
</evidence>
<evidence type="ECO:0000259" key="1">
    <source>
        <dbReference type="PROSITE" id="PS50041"/>
    </source>
</evidence>
<feature type="domain" description="C-type lectin" evidence="1">
    <location>
        <begin position="7"/>
        <end position="68"/>
    </location>
</feature>
<reference evidence="2" key="3">
    <citation type="submission" date="2023-05" db="EMBL/GenBank/DDBJ databases">
        <authorList>
            <person name="Smith C.H."/>
        </authorList>
    </citation>
    <scope>NUCLEOTIDE SEQUENCE</scope>
    <source>
        <strain evidence="2">CHS0354</strain>
        <tissue evidence="2">Mantle</tissue>
    </source>
</reference>
<dbReference type="EMBL" id="JAEAOA010000709">
    <property type="protein sequence ID" value="KAK3578247.1"/>
    <property type="molecule type" value="Genomic_DNA"/>
</dbReference>